<reference evidence="2 3" key="1">
    <citation type="submission" date="2020-10" db="EMBL/GenBank/DDBJ databases">
        <title>Identification of Nocardia species via Next-generation sequencing and recognition of intraspecies genetic diversity.</title>
        <authorList>
            <person name="Li P."/>
            <person name="Li P."/>
            <person name="Lu B."/>
        </authorList>
    </citation>
    <scope>NUCLEOTIDE SEQUENCE [LARGE SCALE GENOMIC DNA]</scope>
    <source>
        <strain evidence="2 3">N-11</strain>
    </source>
</reference>
<keyword evidence="3" id="KW-1185">Reference proteome</keyword>
<comment type="caution">
    <text evidence="2">The sequence shown here is derived from an EMBL/GenBank/DDBJ whole genome shotgun (WGS) entry which is preliminary data.</text>
</comment>
<protein>
    <submittedName>
        <fullName evidence="2">Uncharacterized protein</fullName>
    </submittedName>
</protein>
<evidence type="ECO:0000313" key="3">
    <source>
        <dbReference type="Proteomes" id="UP000807309"/>
    </source>
</evidence>
<dbReference type="Proteomes" id="UP000807309">
    <property type="component" value="Unassembled WGS sequence"/>
</dbReference>
<sequence>MLGRVETGRFVRQNSLRAYDPTAINYEADPVQPCLFGNHLDRHSCAAEDKNGAISPQSVAVHLRQASLPVINLRLDRPLSAEGDHTRGALEPTSSDFQRTDTGKPPDVPFGSIR</sequence>
<dbReference type="EMBL" id="JADLRE010000009">
    <property type="protein sequence ID" value="MBF6226033.1"/>
    <property type="molecule type" value="Genomic_DNA"/>
</dbReference>
<gene>
    <name evidence="2" type="ORF">IU470_13105</name>
</gene>
<feature type="compositionally biased region" description="Basic and acidic residues" evidence="1">
    <location>
        <begin position="79"/>
        <end position="88"/>
    </location>
</feature>
<proteinExistence type="predicted"/>
<dbReference type="RefSeq" id="WP_195033212.1">
    <property type="nucleotide sequence ID" value="NZ_JADLRE010000009.1"/>
</dbReference>
<feature type="region of interest" description="Disordered" evidence="1">
    <location>
        <begin position="79"/>
        <end position="114"/>
    </location>
</feature>
<evidence type="ECO:0000313" key="2">
    <source>
        <dbReference type="EMBL" id="MBF6226033.1"/>
    </source>
</evidence>
<evidence type="ECO:0000256" key="1">
    <source>
        <dbReference type="SAM" id="MobiDB-lite"/>
    </source>
</evidence>
<name>A0ABS0CCA3_9NOCA</name>
<accession>A0ABS0CCA3</accession>
<organism evidence="2 3">
    <name type="scientific">Nocardia abscessus</name>
    <dbReference type="NCBI Taxonomy" id="120957"/>
    <lineage>
        <taxon>Bacteria</taxon>
        <taxon>Bacillati</taxon>
        <taxon>Actinomycetota</taxon>
        <taxon>Actinomycetes</taxon>
        <taxon>Mycobacteriales</taxon>
        <taxon>Nocardiaceae</taxon>
        <taxon>Nocardia</taxon>
    </lineage>
</organism>